<name>A0A0B7A7V9_9EUPU</name>
<dbReference type="AlphaFoldDB" id="A0A0B7A7V9"/>
<feature type="non-terminal residue" evidence="1">
    <location>
        <position position="52"/>
    </location>
</feature>
<accession>A0A0B7A7V9</accession>
<reference evidence="1" key="1">
    <citation type="submission" date="2014-12" db="EMBL/GenBank/DDBJ databases">
        <title>Insight into the proteome of Arion vulgaris.</title>
        <authorList>
            <person name="Aradska J."/>
            <person name="Bulat T."/>
            <person name="Smidak R."/>
            <person name="Sarate P."/>
            <person name="Gangsoo J."/>
            <person name="Sialana F."/>
            <person name="Bilban M."/>
            <person name="Lubec G."/>
        </authorList>
    </citation>
    <scope>NUCLEOTIDE SEQUENCE</scope>
    <source>
        <tissue evidence="1">Skin</tissue>
    </source>
</reference>
<dbReference type="EMBL" id="HACG01030003">
    <property type="protein sequence ID" value="CEK76868.1"/>
    <property type="molecule type" value="Transcribed_RNA"/>
</dbReference>
<gene>
    <name evidence="1" type="primary">ORF101923</name>
</gene>
<protein>
    <submittedName>
        <fullName evidence="1">Uncharacterized protein</fullName>
    </submittedName>
</protein>
<sequence length="52" mass="6041">MNIPVSGQKVCLKLGRERLLQHYVPLRIRIMMRSRIRPETSDEQCGFLEGKG</sequence>
<proteinExistence type="predicted"/>
<evidence type="ECO:0000313" key="1">
    <source>
        <dbReference type="EMBL" id="CEK76868.1"/>
    </source>
</evidence>
<organism evidence="1">
    <name type="scientific">Arion vulgaris</name>
    <dbReference type="NCBI Taxonomy" id="1028688"/>
    <lineage>
        <taxon>Eukaryota</taxon>
        <taxon>Metazoa</taxon>
        <taxon>Spiralia</taxon>
        <taxon>Lophotrochozoa</taxon>
        <taxon>Mollusca</taxon>
        <taxon>Gastropoda</taxon>
        <taxon>Heterobranchia</taxon>
        <taxon>Euthyneura</taxon>
        <taxon>Panpulmonata</taxon>
        <taxon>Eupulmonata</taxon>
        <taxon>Stylommatophora</taxon>
        <taxon>Helicina</taxon>
        <taxon>Arionoidea</taxon>
        <taxon>Arionidae</taxon>
        <taxon>Arion</taxon>
    </lineage>
</organism>